<name>A0A4U6T7Q8_SETVI</name>
<dbReference type="EMBL" id="CM016560">
    <property type="protein sequence ID" value="TKV97859.1"/>
    <property type="molecule type" value="Genomic_DNA"/>
</dbReference>
<accession>A0A4U6T7Q8</accession>
<dbReference type="Proteomes" id="UP000298652">
    <property type="component" value="Chromosome 9"/>
</dbReference>
<sequence>MSLRLSSRWSHSLRIATSNNAAHREVDERNKFRCDSKHECYCCINERPEPYCYDTWDECKAACPTCNPKCPP</sequence>
<evidence type="ECO:0000313" key="1">
    <source>
        <dbReference type="EMBL" id="TKV97859.1"/>
    </source>
</evidence>
<keyword evidence="2" id="KW-1185">Reference proteome</keyword>
<protein>
    <submittedName>
        <fullName evidence="1">Uncharacterized protein</fullName>
    </submittedName>
</protein>
<proteinExistence type="predicted"/>
<organism evidence="1 2">
    <name type="scientific">Setaria viridis</name>
    <name type="common">Green bristlegrass</name>
    <name type="synonym">Setaria italica subsp. viridis</name>
    <dbReference type="NCBI Taxonomy" id="4556"/>
    <lineage>
        <taxon>Eukaryota</taxon>
        <taxon>Viridiplantae</taxon>
        <taxon>Streptophyta</taxon>
        <taxon>Embryophyta</taxon>
        <taxon>Tracheophyta</taxon>
        <taxon>Spermatophyta</taxon>
        <taxon>Magnoliopsida</taxon>
        <taxon>Liliopsida</taxon>
        <taxon>Poales</taxon>
        <taxon>Poaceae</taxon>
        <taxon>PACMAD clade</taxon>
        <taxon>Panicoideae</taxon>
        <taxon>Panicodae</taxon>
        <taxon>Paniceae</taxon>
        <taxon>Cenchrinae</taxon>
        <taxon>Setaria</taxon>
    </lineage>
</organism>
<evidence type="ECO:0000313" key="2">
    <source>
        <dbReference type="Proteomes" id="UP000298652"/>
    </source>
</evidence>
<reference evidence="1" key="1">
    <citation type="submission" date="2019-03" db="EMBL/GenBank/DDBJ databases">
        <title>WGS assembly of Setaria viridis.</title>
        <authorList>
            <person name="Huang P."/>
            <person name="Jenkins J."/>
            <person name="Grimwood J."/>
            <person name="Barry K."/>
            <person name="Healey A."/>
            <person name="Mamidi S."/>
            <person name="Sreedasyam A."/>
            <person name="Shu S."/>
            <person name="Feldman M."/>
            <person name="Wu J."/>
            <person name="Yu Y."/>
            <person name="Chen C."/>
            <person name="Johnson J."/>
            <person name="Rokhsar D."/>
            <person name="Baxter I."/>
            <person name="Schmutz J."/>
            <person name="Brutnell T."/>
            <person name="Kellogg E."/>
        </authorList>
    </citation>
    <scope>NUCLEOTIDE SEQUENCE [LARGE SCALE GENOMIC DNA]</scope>
</reference>
<gene>
    <name evidence="1" type="ORF">SEVIR_9G522200v2</name>
</gene>
<dbReference type="AlphaFoldDB" id="A0A4U6T7Q8"/>
<dbReference type="Gramene" id="TKV97859">
    <property type="protein sequence ID" value="TKV97859"/>
    <property type="gene ID" value="SEVIR_9G522200v2"/>
</dbReference>